<gene>
    <name evidence="3" type="ORF">HHT355_1362</name>
</gene>
<accession>A0A0H5SW67</accession>
<dbReference type="RefSeq" id="WP_103202661.1">
    <property type="nucleotide sequence ID" value="NZ_CVTD020000015.1"/>
</dbReference>
<keyword evidence="1" id="KW-0175">Coiled coil</keyword>
<organism evidence="3 4">
    <name type="scientific">Herbinix hemicellulosilytica</name>
    <dbReference type="NCBI Taxonomy" id="1564487"/>
    <lineage>
        <taxon>Bacteria</taxon>
        <taxon>Bacillati</taxon>
        <taxon>Bacillota</taxon>
        <taxon>Clostridia</taxon>
        <taxon>Lachnospirales</taxon>
        <taxon>Lachnospiraceae</taxon>
        <taxon>Herbinix</taxon>
    </lineage>
</organism>
<evidence type="ECO:0000256" key="2">
    <source>
        <dbReference type="SAM" id="Phobius"/>
    </source>
</evidence>
<keyword evidence="2" id="KW-0472">Membrane</keyword>
<dbReference type="Proteomes" id="UP000236497">
    <property type="component" value="Unassembled WGS sequence"/>
</dbReference>
<protein>
    <recommendedName>
        <fullName evidence="5">Flagellar motility protein MotE (MotC chaperone)</fullName>
    </recommendedName>
</protein>
<dbReference type="SUPFAM" id="SSF158791">
    <property type="entry name" value="MgtE N-terminal domain-like"/>
    <property type="match status" value="1"/>
</dbReference>
<keyword evidence="4" id="KW-1185">Reference proteome</keyword>
<sequence length="253" mass="28927">MAKTKNNEGIEKESSKILTVLIAIAIAILWFIIFGLLIKFDVGGFGSGVLRPIIKDVPLINKILPKVSDEQLAKENNYEYKTLAEAVARIKELEEIIKGLEDDKSEIKGEKDELLAEVARLRKFEDSQKEFEERQLEFDKKVVFADQAPDLEEYKKFYEDINPANAEIIYRQVVEQLEYSQAIKEKADIYRKMEPKAAAQILETMTADIESVAKILLAMRPSESSKILAEMDYVMAAKITKKMLDMDEERLAK</sequence>
<evidence type="ECO:0000256" key="1">
    <source>
        <dbReference type="SAM" id="Coils"/>
    </source>
</evidence>
<evidence type="ECO:0000313" key="3">
    <source>
        <dbReference type="EMBL" id="CRZ34563.1"/>
    </source>
</evidence>
<reference evidence="3 4" key="1">
    <citation type="submission" date="2015-06" db="EMBL/GenBank/DDBJ databases">
        <authorList>
            <person name="Wibberg Daniel"/>
        </authorList>
    </citation>
    <scope>NUCLEOTIDE SEQUENCE [LARGE SCALE GENOMIC DNA]</scope>
    <source>
        <strain evidence="3 4">T3/55T</strain>
    </source>
</reference>
<keyword evidence="2" id="KW-1133">Transmembrane helix</keyword>
<evidence type="ECO:0000313" key="4">
    <source>
        <dbReference type="Proteomes" id="UP000236497"/>
    </source>
</evidence>
<dbReference type="EMBL" id="CVTD020000015">
    <property type="protein sequence ID" value="CRZ34563.1"/>
    <property type="molecule type" value="Genomic_DNA"/>
</dbReference>
<dbReference type="AlphaFoldDB" id="A0A0H5SW67"/>
<name>A0A0H5SW67_HERHM</name>
<proteinExistence type="predicted"/>
<feature type="coiled-coil region" evidence="1">
    <location>
        <begin position="83"/>
        <end position="117"/>
    </location>
</feature>
<dbReference type="OrthoDB" id="1766808at2"/>
<feature type="transmembrane region" description="Helical" evidence="2">
    <location>
        <begin position="17"/>
        <end position="38"/>
    </location>
</feature>
<keyword evidence="2" id="KW-0812">Transmembrane</keyword>
<evidence type="ECO:0008006" key="5">
    <source>
        <dbReference type="Google" id="ProtNLM"/>
    </source>
</evidence>